<dbReference type="Gene3D" id="1.10.340.70">
    <property type="match status" value="1"/>
</dbReference>
<keyword evidence="4" id="KW-0808">Transferase</keyword>
<dbReference type="GO" id="GO:0006508">
    <property type="term" value="P:proteolysis"/>
    <property type="evidence" value="ECO:0007669"/>
    <property type="project" value="UniProtKB-KW"/>
</dbReference>
<dbReference type="GO" id="GO:0004519">
    <property type="term" value="F:endonuclease activity"/>
    <property type="evidence" value="ECO:0007669"/>
    <property type="project" value="UniProtKB-KW"/>
</dbReference>
<protein>
    <recommendedName>
        <fullName evidence="2">RNA-directed DNA polymerase</fullName>
        <ecNumber evidence="2">2.7.7.49</ecNumber>
    </recommendedName>
</protein>
<dbReference type="GO" id="GO:0003677">
    <property type="term" value="F:DNA binding"/>
    <property type="evidence" value="ECO:0007669"/>
    <property type="project" value="UniProtKB-KW"/>
</dbReference>
<evidence type="ECO:0000256" key="12">
    <source>
        <dbReference type="ARBA" id="ARBA00022908"/>
    </source>
</evidence>
<dbReference type="PROSITE" id="PS50013">
    <property type="entry name" value="CHROMO_2"/>
    <property type="match status" value="1"/>
</dbReference>
<dbReference type="CDD" id="cd01647">
    <property type="entry name" value="RT_LTR"/>
    <property type="match status" value="1"/>
</dbReference>
<dbReference type="InterPro" id="IPR036397">
    <property type="entry name" value="RNaseH_sf"/>
</dbReference>
<keyword evidence="10" id="KW-0378">Hydrolase</keyword>
<dbReference type="SMART" id="SM00298">
    <property type="entry name" value="CHROMO"/>
    <property type="match status" value="1"/>
</dbReference>
<dbReference type="Pfam" id="PF17917">
    <property type="entry name" value="RT_RNaseH"/>
    <property type="match status" value="1"/>
</dbReference>
<keyword evidence="13" id="KW-0695">RNA-directed DNA polymerase</keyword>
<dbReference type="CDD" id="cd09274">
    <property type="entry name" value="RNase_HI_RT_Ty3"/>
    <property type="match status" value="1"/>
</dbReference>
<evidence type="ECO:0000256" key="4">
    <source>
        <dbReference type="ARBA" id="ARBA00022679"/>
    </source>
</evidence>
<dbReference type="GO" id="GO:0003964">
    <property type="term" value="F:RNA-directed DNA polymerase activity"/>
    <property type="evidence" value="ECO:0007669"/>
    <property type="project" value="UniProtKB-KW"/>
</dbReference>
<dbReference type="SUPFAM" id="SSF53098">
    <property type="entry name" value="Ribonuclease H-like"/>
    <property type="match status" value="1"/>
</dbReference>
<name>A0AAD7UQ60_9FUNG</name>
<comment type="caution">
    <text evidence="21">The sequence shown here is derived from an EMBL/GenBank/DDBJ whole genome shotgun (WGS) entry which is preliminary data.</text>
</comment>
<dbReference type="SUPFAM" id="SSF56672">
    <property type="entry name" value="DNA/RNA polymerases"/>
    <property type="match status" value="1"/>
</dbReference>
<keyword evidence="15" id="KW-0238">DNA-binding</keyword>
<comment type="subcellular location">
    <subcellularLocation>
        <location evidence="1">Nucleus</location>
    </subcellularLocation>
</comment>
<keyword evidence="12" id="KW-0229">DNA integration</keyword>
<dbReference type="SUPFAM" id="SSF54160">
    <property type="entry name" value="Chromo domain-like"/>
    <property type="match status" value="1"/>
</dbReference>
<dbReference type="Gene3D" id="3.30.420.10">
    <property type="entry name" value="Ribonuclease H-like superfamily/Ribonuclease H"/>
    <property type="match status" value="1"/>
</dbReference>
<accession>A0AAD7UQ60</accession>
<evidence type="ECO:0000256" key="16">
    <source>
        <dbReference type="ARBA" id="ARBA00023172"/>
    </source>
</evidence>
<keyword evidence="3" id="KW-0645">Protease</keyword>
<keyword evidence="22" id="KW-1185">Reference proteome</keyword>
<dbReference type="PROSITE" id="PS00598">
    <property type="entry name" value="CHROMO_1"/>
    <property type="match status" value="1"/>
</dbReference>
<dbReference type="InterPro" id="IPR023780">
    <property type="entry name" value="Chromo_domain"/>
</dbReference>
<dbReference type="GO" id="GO:0005634">
    <property type="term" value="C:nucleus"/>
    <property type="evidence" value="ECO:0007669"/>
    <property type="project" value="UniProtKB-SubCell"/>
</dbReference>
<dbReference type="Proteomes" id="UP001234581">
    <property type="component" value="Unassembled WGS sequence"/>
</dbReference>
<dbReference type="InterPro" id="IPR023779">
    <property type="entry name" value="Chromodomain_CS"/>
</dbReference>
<dbReference type="FunFam" id="3.30.70.270:FF:000020">
    <property type="entry name" value="Transposon Tf2-6 polyprotein-like Protein"/>
    <property type="match status" value="1"/>
</dbReference>
<dbReference type="InterPro" id="IPR041588">
    <property type="entry name" value="Integrase_H2C2"/>
</dbReference>
<evidence type="ECO:0000256" key="9">
    <source>
        <dbReference type="ARBA" id="ARBA00022759"/>
    </source>
</evidence>
<evidence type="ECO:0000256" key="7">
    <source>
        <dbReference type="ARBA" id="ARBA00022723"/>
    </source>
</evidence>
<dbReference type="GO" id="GO:0004190">
    <property type="term" value="F:aspartic-type endopeptidase activity"/>
    <property type="evidence" value="ECO:0007669"/>
    <property type="project" value="UniProtKB-KW"/>
</dbReference>
<dbReference type="Pfam" id="PF24626">
    <property type="entry name" value="SH3_Tf2-1"/>
    <property type="match status" value="1"/>
</dbReference>
<dbReference type="InterPro" id="IPR050951">
    <property type="entry name" value="Retrovirus_Pol_polyprotein"/>
</dbReference>
<keyword evidence="14" id="KW-0239">DNA-directed DNA polymerase</keyword>
<feature type="domain" description="Reverse transcriptase" evidence="19">
    <location>
        <begin position="188"/>
        <end position="367"/>
    </location>
</feature>
<dbReference type="InterPro" id="IPR021109">
    <property type="entry name" value="Peptidase_aspartic_dom_sf"/>
</dbReference>
<dbReference type="GO" id="GO:0003887">
    <property type="term" value="F:DNA-directed DNA polymerase activity"/>
    <property type="evidence" value="ECO:0007669"/>
    <property type="project" value="UniProtKB-KW"/>
</dbReference>
<dbReference type="InterPro" id="IPR012337">
    <property type="entry name" value="RNaseH-like_sf"/>
</dbReference>
<dbReference type="Gene3D" id="2.40.50.40">
    <property type="match status" value="1"/>
</dbReference>
<evidence type="ECO:0000313" key="21">
    <source>
        <dbReference type="EMBL" id="KAJ8651348.1"/>
    </source>
</evidence>
<dbReference type="GO" id="GO:0006310">
    <property type="term" value="P:DNA recombination"/>
    <property type="evidence" value="ECO:0007669"/>
    <property type="project" value="UniProtKB-KW"/>
</dbReference>
<evidence type="ECO:0000259" key="18">
    <source>
        <dbReference type="PROSITE" id="PS50013"/>
    </source>
</evidence>
<feature type="domain" description="Integrase catalytic" evidence="20">
    <location>
        <begin position="748"/>
        <end position="916"/>
    </location>
</feature>
<dbReference type="GO" id="GO:0046872">
    <property type="term" value="F:metal ion binding"/>
    <property type="evidence" value="ECO:0007669"/>
    <property type="project" value="UniProtKB-KW"/>
</dbReference>
<dbReference type="CDD" id="cd00024">
    <property type="entry name" value="CD_CSD"/>
    <property type="match status" value="1"/>
</dbReference>
<dbReference type="EC" id="2.7.7.49" evidence="2"/>
<keyword evidence="5" id="KW-0548">Nucleotidyltransferase</keyword>
<reference evidence="21 22" key="1">
    <citation type="submission" date="2023-03" db="EMBL/GenBank/DDBJ databases">
        <title>Genome sequence of Lichtheimia ornata CBS 291.66.</title>
        <authorList>
            <person name="Mohabir J.T."/>
            <person name="Shea T.P."/>
            <person name="Kurbessoian T."/>
            <person name="Berby B."/>
            <person name="Fontaine J."/>
            <person name="Livny J."/>
            <person name="Gnirke A."/>
            <person name="Stajich J.E."/>
            <person name="Cuomo C.A."/>
        </authorList>
    </citation>
    <scope>NUCLEOTIDE SEQUENCE [LARGE SCALE GENOMIC DNA]</scope>
    <source>
        <strain evidence="21">CBS 291.66</strain>
    </source>
</reference>
<dbReference type="InterPro" id="IPR043502">
    <property type="entry name" value="DNA/RNA_pol_sf"/>
</dbReference>
<dbReference type="InterPro" id="IPR056924">
    <property type="entry name" value="SH3_Tf2-1"/>
</dbReference>
<keyword evidence="17" id="KW-0539">Nucleus</keyword>
<dbReference type="PANTHER" id="PTHR37984">
    <property type="entry name" value="PROTEIN CBG26694"/>
    <property type="match status" value="1"/>
</dbReference>
<dbReference type="FunFam" id="1.10.340.70:FF:000001">
    <property type="entry name" value="Retrovirus-related Pol polyprotein from transposon gypsy-like Protein"/>
    <property type="match status" value="1"/>
</dbReference>
<evidence type="ECO:0000256" key="8">
    <source>
        <dbReference type="ARBA" id="ARBA00022750"/>
    </source>
</evidence>
<organism evidence="21 22">
    <name type="scientific">Lichtheimia ornata</name>
    <dbReference type="NCBI Taxonomy" id="688661"/>
    <lineage>
        <taxon>Eukaryota</taxon>
        <taxon>Fungi</taxon>
        <taxon>Fungi incertae sedis</taxon>
        <taxon>Mucoromycota</taxon>
        <taxon>Mucoromycotina</taxon>
        <taxon>Mucoromycetes</taxon>
        <taxon>Mucorales</taxon>
        <taxon>Lichtheimiaceae</taxon>
        <taxon>Lichtheimia</taxon>
    </lineage>
</organism>
<dbReference type="EMBL" id="JARTCD010000268">
    <property type="protein sequence ID" value="KAJ8651348.1"/>
    <property type="molecule type" value="Genomic_DNA"/>
</dbReference>
<dbReference type="InterPro" id="IPR000953">
    <property type="entry name" value="Chromo/chromo_shadow_dom"/>
</dbReference>
<keyword evidence="16" id="KW-0233">DNA recombination</keyword>
<dbReference type="InterPro" id="IPR043128">
    <property type="entry name" value="Rev_trsase/Diguanyl_cyclase"/>
</dbReference>
<dbReference type="Pfam" id="PF00385">
    <property type="entry name" value="Chromo"/>
    <property type="match status" value="1"/>
</dbReference>
<evidence type="ECO:0000256" key="11">
    <source>
        <dbReference type="ARBA" id="ARBA00022842"/>
    </source>
</evidence>
<evidence type="ECO:0000256" key="15">
    <source>
        <dbReference type="ARBA" id="ARBA00023125"/>
    </source>
</evidence>
<dbReference type="PANTHER" id="PTHR37984:SF5">
    <property type="entry name" value="PROTEIN NYNRIN-LIKE"/>
    <property type="match status" value="1"/>
</dbReference>
<dbReference type="PROSITE" id="PS50878">
    <property type="entry name" value="RT_POL"/>
    <property type="match status" value="1"/>
</dbReference>
<evidence type="ECO:0000256" key="14">
    <source>
        <dbReference type="ARBA" id="ARBA00022932"/>
    </source>
</evidence>
<dbReference type="PROSITE" id="PS50994">
    <property type="entry name" value="INTEGRASE"/>
    <property type="match status" value="1"/>
</dbReference>
<evidence type="ECO:0000256" key="1">
    <source>
        <dbReference type="ARBA" id="ARBA00004123"/>
    </source>
</evidence>
<keyword evidence="11" id="KW-0460">Magnesium</keyword>
<dbReference type="InterPro" id="IPR000477">
    <property type="entry name" value="RT_dom"/>
</dbReference>
<dbReference type="Gene3D" id="2.40.70.10">
    <property type="entry name" value="Acid Proteases"/>
    <property type="match status" value="1"/>
</dbReference>
<evidence type="ECO:0000256" key="6">
    <source>
        <dbReference type="ARBA" id="ARBA00022722"/>
    </source>
</evidence>
<gene>
    <name evidence="21" type="ORF">O0I10_013146</name>
</gene>
<dbReference type="Gene3D" id="3.10.10.10">
    <property type="entry name" value="HIV Type 1 Reverse Transcriptase, subunit A, domain 1"/>
    <property type="match status" value="1"/>
</dbReference>
<evidence type="ECO:0000259" key="20">
    <source>
        <dbReference type="PROSITE" id="PS50994"/>
    </source>
</evidence>
<dbReference type="InterPro" id="IPR001584">
    <property type="entry name" value="Integrase_cat-core"/>
</dbReference>
<dbReference type="InterPro" id="IPR016197">
    <property type="entry name" value="Chromo-like_dom_sf"/>
</dbReference>
<dbReference type="Pfam" id="PF00078">
    <property type="entry name" value="RVT_1"/>
    <property type="match status" value="1"/>
</dbReference>
<evidence type="ECO:0000256" key="10">
    <source>
        <dbReference type="ARBA" id="ARBA00022801"/>
    </source>
</evidence>
<evidence type="ECO:0000256" key="5">
    <source>
        <dbReference type="ARBA" id="ARBA00022695"/>
    </source>
</evidence>
<evidence type="ECO:0000313" key="22">
    <source>
        <dbReference type="Proteomes" id="UP001234581"/>
    </source>
</evidence>
<dbReference type="Gene3D" id="3.30.70.270">
    <property type="match status" value="2"/>
</dbReference>
<sequence>MRLGQHQEAVVFKVTSLGRYSAILGIPWLSYHNPSIDWEKRRVSFPSDNCIKQCLVSPPVVDAIPQPIEEPQIQWVNALNIEECVVEGDQLFLIANTSEAYHAASIHTITLSEAAVVNETSPLDVIPLKYQDLKEVFSEKEADTLPPHRAGVDHTIPLQPDTSPPFGPIYSLSQDELEVLSEYLKKNLANGFIQPSSSPAAAPILFVKKKDGSLRLCVDYRGLNKITAPCRYPLPLINEMMDRLASARVFTKLDIRNAYHRIRIAPGEEWKTSFRCRYGQFEYRVLPFGLTGAVGTFQSFINDVLREYLDRFVVVYLDDILIYSESQEEHDTHVRQVLQKLHQAGLFAKAEKCEFDVSEVDFLGFRIGVSGVSMDQQKVRCILDWPTPKSVHDIQVFLGFANFYRRFIHQYSKLVTPITKLLKKDTKFEWTSTQDEAFKSLKRHFTTAPILQHFNPSQPITVETDASDFAIAGVLNQPNSQGILHPIAFYSRKLDDSEVNYDIYDKELLAIVDSFQVWRHYLQGSKHQITVFTDHKNLEYFKSCKNLSRRQARWSLQLSSYWFVITYRPGSQNPKADALSRRSDMAFLKEGGKQPVKSMFSDDQIIANASTTYTLDTAFMNKVKEAMMYDEKLRNLKSMVKSPNSAPSYMRKKLSRYSIDDETNLLLLDKRICIPEDDSLKTEVLQVHHDSQVAGHLGRAKTSELVSRSFHWPGLRSFVNRYVANCPTCKRSKADRQAKQGHLSPLQVPDTPWFSISMDFISGLPTSSHYNCIWVVVDRLTKMAHFIPCLDSIDASGLADLFVKEVFRLHGLPVEIISDRGSIFTSAFWQSLLQSLSIKSSMSTAFHPQTDGQTERVNGILEQYLRAYVNYQQDDWVSLLPFAEFSYNNAVQSSTRHAPFHATYGFHPRSSVFQVTPGVSDVLPSNDVGFKIQSLQELHEVLKDEIRMAQRQQASQYNNHHRPTPSFNIGDQVFLSSRNIRTTRPSRKNDYTHLGPFEVVSRVGSHAYRLNLPSSMRIHPVFHVSLLSKQSQDLPDIPGRTQAPPPPVEVNDEQHYEVESILDSRTRHRGLQYLVKWKGYDNPAENTWEPASNLWNAQDSVRDFHAEYPNRPGPTHRSR</sequence>
<evidence type="ECO:0000256" key="17">
    <source>
        <dbReference type="ARBA" id="ARBA00023242"/>
    </source>
</evidence>
<evidence type="ECO:0000256" key="13">
    <source>
        <dbReference type="ARBA" id="ARBA00022918"/>
    </source>
</evidence>
<dbReference type="RefSeq" id="XP_058336263.1">
    <property type="nucleotide sequence ID" value="XM_058492971.1"/>
</dbReference>
<feature type="domain" description="Chromo" evidence="18">
    <location>
        <begin position="1056"/>
        <end position="1116"/>
    </location>
</feature>
<evidence type="ECO:0000256" key="2">
    <source>
        <dbReference type="ARBA" id="ARBA00012493"/>
    </source>
</evidence>
<dbReference type="Pfam" id="PF17921">
    <property type="entry name" value="Integrase_H2C2"/>
    <property type="match status" value="1"/>
</dbReference>
<keyword evidence="6" id="KW-0540">Nuclease</keyword>
<keyword evidence="7" id="KW-0479">Metal-binding</keyword>
<dbReference type="GeneID" id="83220424"/>
<evidence type="ECO:0000259" key="19">
    <source>
        <dbReference type="PROSITE" id="PS50878"/>
    </source>
</evidence>
<dbReference type="InterPro" id="IPR041373">
    <property type="entry name" value="RT_RNaseH"/>
</dbReference>
<proteinExistence type="predicted"/>
<evidence type="ECO:0000256" key="3">
    <source>
        <dbReference type="ARBA" id="ARBA00022670"/>
    </source>
</evidence>
<dbReference type="FunFam" id="3.30.420.10:FF:000032">
    <property type="entry name" value="Retrovirus-related Pol polyprotein from transposon 297-like Protein"/>
    <property type="match status" value="1"/>
</dbReference>
<dbReference type="GO" id="GO:0015074">
    <property type="term" value="P:DNA integration"/>
    <property type="evidence" value="ECO:0007669"/>
    <property type="project" value="UniProtKB-KW"/>
</dbReference>
<keyword evidence="8" id="KW-0064">Aspartyl protease</keyword>
<keyword evidence="9" id="KW-0255">Endonuclease</keyword>
<dbReference type="Pfam" id="PF00665">
    <property type="entry name" value="rve"/>
    <property type="match status" value="1"/>
</dbReference>
<dbReference type="AlphaFoldDB" id="A0AAD7UQ60"/>